<dbReference type="InterPro" id="IPR011630">
    <property type="entry name" value="DUF1599"/>
</dbReference>
<dbReference type="EMBL" id="CACVAQ010000375">
    <property type="protein sequence ID" value="CAA6826169.1"/>
    <property type="molecule type" value="Genomic_DNA"/>
</dbReference>
<dbReference type="AlphaFoldDB" id="A0A6S6UGF3"/>
<reference evidence="2" key="1">
    <citation type="submission" date="2020-01" db="EMBL/GenBank/DDBJ databases">
        <authorList>
            <person name="Meier V. D."/>
            <person name="Meier V D."/>
        </authorList>
    </citation>
    <scope>NUCLEOTIDE SEQUENCE</scope>
    <source>
        <strain evidence="2">HLG_WM_MAG_10</strain>
    </source>
</reference>
<proteinExistence type="predicted"/>
<evidence type="ECO:0000259" key="1">
    <source>
        <dbReference type="Pfam" id="PF07659"/>
    </source>
</evidence>
<feature type="domain" description="Nucleotide modification associated" evidence="1">
    <location>
        <begin position="116"/>
        <end position="177"/>
    </location>
</feature>
<organism evidence="2">
    <name type="scientific">uncultured Aureispira sp</name>
    <dbReference type="NCBI Taxonomy" id="1331704"/>
    <lineage>
        <taxon>Bacteria</taxon>
        <taxon>Pseudomonadati</taxon>
        <taxon>Bacteroidota</taxon>
        <taxon>Saprospiria</taxon>
        <taxon>Saprospirales</taxon>
        <taxon>Saprospiraceae</taxon>
        <taxon>Aureispira</taxon>
        <taxon>environmental samples</taxon>
    </lineage>
</organism>
<sequence length="182" mass="21165">MSNHTFEQYLKETTTCRRLFLKKNKDYGTAWRILRPTSLTDQLFIKAKRIRGIEIKGSMRINEGVKSEYIGLVNYCIMALIQLELPKEASLELPEAEVIALYDKYHDSTFELMKDKNHDYGEAWRDMRRSSLTDLILMKIFRVKQIEDNEGATLVSEGLDANYQDIINYAVFALIKIAEEGE</sequence>
<protein>
    <recommendedName>
        <fullName evidence="1">Nucleotide modification associated domain-containing protein</fullName>
    </recommendedName>
</protein>
<accession>A0A6S6UGF3</accession>
<gene>
    <name evidence="2" type="ORF">HELGO_WM20539</name>
</gene>
<evidence type="ECO:0000313" key="2">
    <source>
        <dbReference type="EMBL" id="CAA6826169.1"/>
    </source>
</evidence>
<name>A0A6S6UGF3_9BACT</name>
<feature type="domain" description="Nucleotide modification associated" evidence="1">
    <location>
        <begin position="23"/>
        <end position="83"/>
    </location>
</feature>
<dbReference type="Pfam" id="PF07659">
    <property type="entry name" value="DUF1599"/>
    <property type="match status" value="2"/>
</dbReference>